<dbReference type="EMBL" id="JAHYIQ010000013">
    <property type="protein sequence ID" value="KAK1126693.1"/>
    <property type="molecule type" value="Genomic_DNA"/>
</dbReference>
<dbReference type="AlphaFoldDB" id="A0AA40KN61"/>
<gene>
    <name evidence="2" type="ORF">K0M31_004317</name>
</gene>
<dbReference type="Proteomes" id="UP001177670">
    <property type="component" value="Unassembled WGS sequence"/>
</dbReference>
<protein>
    <submittedName>
        <fullName evidence="2">Uncharacterized protein</fullName>
    </submittedName>
</protein>
<name>A0AA40KN61_9HYME</name>
<comment type="caution">
    <text evidence="2">The sequence shown here is derived from an EMBL/GenBank/DDBJ whole genome shotgun (WGS) entry which is preliminary data.</text>
</comment>
<keyword evidence="3" id="KW-1185">Reference proteome</keyword>
<sequence length="115" mass="12723">MKTLLLSCSSSAETPVSPVSLAPAGCAAQLFARGREKEKAESRQFRLPGLEQLRGTREPSHSARHDRCGSGGEDVGIAWGSLVKRRFFLTLCRIEEKLNLRSNHEQTDARCLEIL</sequence>
<feature type="compositionally biased region" description="Basic and acidic residues" evidence="1">
    <location>
        <begin position="54"/>
        <end position="68"/>
    </location>
</feature>
<evidence type="ECO:0000256" key="1">
    <source>
        <dbReference type="SAM" id="MobiDB-lite"/>
    </source>
</evidence>
<evidence type="ECO:0000313" key="2">
    <source>
        <dbReference type="EMBL" id="KAK1126693.1"/>
    </source>
</evidence>
<reference evidence="2" key="1">
    <citation type="submission" date="2021-10" db="EMBL/GenBank/DDBJ databases">
        <title>Melipona bicolor Genome sequencing and assembly.</title>
        <authorList>
            <person name="Araujo N.S."/>
            <person name="Arias M.C."/>
        </authorList>
    </citation>
    <scope>NUCLEOTIDE SEQUENCE</scope>
    <source>
        <strain evidence="2">USP_2M_L1-L4_2017</strain>
        <tissue evidence="2">Whole body</tissue>
    </source>
</reference>
<proteinExistence type="predicted"/>
<organism evidence="2 3">
    <name type="scientific">Melipona bicolor</name>
    <dbReference type="NCBI Taxonomy" id="60889"/>
    <lineage>
        <taxon>Eukaryota</taxon>
        <taxon>Metazoa</taxon>
        <taxon>Ecdysozoa</taxon>
        <taxon>Arthropoda</taxon>
        <taxon>Hexapoda</taxon>
        <taxon>Insecta</taxon>
        <taxon>Pterygota</taxon>
        <taxon>Neoptera</taxon>
        <taxon>Endopterygota</taxon>
        <taxon>Hymenoptera</taxon>
        <taxon>Apocrita</taxon>
        <taxon>Aculeata</taxon>
        <taxon>Apoidea</taxon>
        <taxon>Anthophila</taxon>
        <taxon>Apidae</taxon>
        <taxon>Melipona</taxon>
    </lineage>
</organism>
<accession>A0AA40KN61</accession>
<evidence type="ECO:0000313" key="3">
    <source>
        <dbReference type="Proteomes" id="UP001177670"/>
    </source>
</evidence>
<feature type="region of interest" description="Disordered" evidence="1">
    <location>
        <begin position="39"/>
        <end position="70"/>
    </location>
</feature>